<protein>
    <submittedName>
        <fullName evidence="4 5">Uncharacterized protein LOC107065455 isoform X2</fullName>
    </submittedName>
</protein>
<dbReference type="Proteomes" id="UP000694924">
    <property type="component" value="Unplaced"/>
</dbReference>
<feature type="region of interest" description="Disordered" evidence="1">
    <location>
        <begin position="413"/>
        <end position="433"/>
    </location>
</feature>
<evidence type="ECO:0000313" key="4">
    <source>
        <dbReference type="RefSeq" id="XP_015174650.1"/>
    </source>
</evidence>
<evidence type="ECO:0000313" key="5">
    <source>
        <dbReference type="RefSeq" id="XP_015174651.1"/>
    </source>
</evidence>
<feature type="signal peptide" evidence="2">
    <location>
        <begin position="1"/>
        <end position="26"/>
    </location>
</feature>
<name>A0ABM1I363_POLDO</name>
<accession>A0ABM1I363</accession>
<sequence length="481" mass="55380">MPSYTIKPWTLSLLTLIFITFDWTSSESGTTIGNRDGCGDRLERALDALQRDSNRRRNRLQEEGEGREPNYQEELRSAPLAMMISRIAVKFPQNARSRGSSWARVETCYFEPSSNSLKTRVTFNDLSISGTVSLLMREERRSHIPLESCKMTLRLRQAGIDIFTGTIARARGQMRIRTESSFLEPRFASLYAYGCHPNRHEKQLKRQDKWPPYYPPRDDLSVLSAEPRRLFTVSEDADLLIANESRVARTSSTPIRNLGTWRNNLWITKSVVRRRRGIKKRNTNDVTMTMTMKKDKKDHSPKDHQGSSSMEIEITPGDFVTALVNDKKLSQAKKESIMVNESTTTTMASTINLLDRSVNLLKNESVDDDCQEEKSNFKREYNFHESPTKIESRETLLLDENLYDIFIPNFNDNDDDDNVSNNDEDHGNNRSWQSKENIAREMEDIFLRGASKTLTSYIERQLHPAIKEALMISMGYTISYG</sequence>
<reference evidence="4 5" key="1">
    <citation type="submission" date="2025-05" db="UniProtKB">
        <authorList>
            <consortium name="RefSeq"/>
        </authorList>
    </citation>
    <scope>IDENTIFICATION</scope>
    <source>
        <tissue evidence="4 5">Whole body</tissue>
    </source>
</reference>
<organism evidence="3 4">
    <name type="scientific">Polistes dominula</name>
    <name type="common">European paper wasp</name>
    <name type="synonym">Vespa dominula</name>
    <dbReference type="NCBI Taxonomy" id="743375"/>
    <lineage>
        <taxon>Eukaryota</taxon>
        <taxon>Metazoa</taxon>
        <taxon>Ecdysozoa</taxon>
        <taxon>Arthropoda</taxon>
        <taxon>Hexapoda</taxon>
        <taxon>Insecta</taxon>
        <taxon>Pterygota</taxon>
        <taxon>Neoptera</taxon>
        <taxon>Endopterygota</taxon>
        <taxon>Hymenoptera</taxon>
        <taxon>Apocrita</taxon>
        <taxon>Aculeata</taxon>
        <taxon>Vespoidea</taxon>
        <taxon>Vespidae</taxon>
        <taxon>Polistinae</taxon>
        <taxon>Polistini</taxon>
        <taxon>Polistes</taxon>
    </lineage>
</organism>
<keyword evidence="2" id="KW-0732">Signal</keyword>
<evidence type="ECO:0000256" key="1">
    <source>
        <dbReference type="SAM" id="MobiDB-lite"/>
    </source>
</evidence>
<keyword evidence="3" id="KW-1185">Reference proteome</keyword>
<evidence type="ECO:0000313" key="3">
    <source>
        <dbReference type="Proteomes" id="UP000694924"/>
    </source>
</evidence>
<dbReference type="GeneID" id="107065455"/>
<proteinExistence type="predicted"/>
<evidence type="ECO:0000256" key="2">
    <source>
        <dbReference type="SAM" id="SignalP"/>
    </source>
</evidence>
<gene>
    <name evidence="4 5" type="primary">LOC107065455</name>
</gene>
<feature type="region of interest" description="Disordered" evidence="1">
    <location>
        <begin position="52"/>
        <end position="72"/>
    </location>
</feature>
<feature type="chain" id="PRO_5045022398" evidence="2">
    <location>
        <begin position="27"/>
        <end position="481"/>
    </location>
</feature>
<dbReference type="RefSeq" id="XP_015174650.1">
    <property type="nucleotide sequence ID" value="XM_015319164.1"/>
</dbReference>
<dbReference type="RefSeq" id="XP_015174651.1">
    <property type="nucleotide sequence ID" value="XM_015319165.1"/>
</dbReference>